<accession>A0A397SRT9</accession>
<sequence length="661" mass="76145">MYKNGEVVDKNYNKAFELFKKSAEGGYVDGILNLGYCYDNGIGTSVDKKRANKLYQKAKINGIISGLIDLFIKITNEGKPRDQRYSILDDYLSLYNIKFEKIYEWLNNNNNYKKDPSYTFFLGYLNFSGIGTTLNIDKAFVYFYKASHENQHAISQYYLGICYQFGFGIEINEKSAFKCYEKSAKLDNTIVGKFALGICYEKGIGTEKNKSLALNWYQKAADNGHAIAQYCIGNFYQFGICVNVDYDKAFNYYHLSAKGEYSYGINMLGYCYLKGIGTSIDESKAFELYLKAANMNNNIAQYNVAVCYEDGIGIERDSEKAMEWYKKSDNSLLASEEKEIETKKQIIQQWKLNHGLFLDGYKIQPSKQAVLVDNGDLDINLYKGEPTVYTHINDPDSCTNLLTLNNNNNIHFNDALKQLDICINFPVAEITYKANLLESVSKFIGDRETFHELYGHIFANKFLAGGQLFIRNFTLSPSNQINTFKFFLILAYNSVKNIDEISFNNDLFDYHFLPRIETSNGKNIKTPKELVNWMNNLYQENVLDIISYISLHTFSDDDNFETSIEKQPGVANYKEKLRLEEWIMHEDETDVATNDLNQVDNLINIKINYFDLIKWINDFHLLKGLTIDKSYVIENSKKVAINFIKAPKVNLCNKSYVEMMN</sequence>
<reference evidence="1 2" key="1">
    <citation type="submission" date="2018-06" db="EMBL/GenBank/DDBJ databases">
        <title>Comparative genomics reveals the genomic features of Rhizophagus irregularis, R. cerebriforme, R. diaphanum and Gigaspora rosea, and their symbiotic lifestyle signature.</title>
        <authorList>
            <person name="Morin E."/>
            <person name="San Clemente H."/>
            <person name="Chen E.C.H."/>
            <person name="De La Providencia I."/>
            <person name="Hainaut M."/>
            <person name="Kuo A."/>
            <person name="Kohler A."/>
            <person name="Murat C."/>
            <person name="Tang N."/>
            <person name="Roy S."/>
            <person name="Loubradou J."/>
            <person name="Henrissat B."/>
            <person name="Grigoriev I.V."/>
            <person name="Corradi N."/>
            <person name="Roux C."/>
            <person name="Martin F.M."/>
        </authorList>
    </citation>
    <scope>NUCLEOTIDE SEQUENCE [LARGE SCALE GENOMIC DNA]</scope>
    <source>
        <strain evidence="1 2">DAOM 227022</strain>
    </source>
</reference>
<dbReference type="InterPro" id="IPR011990">
    <property type="entry name" value="TPR-like_helical_dom_sf"/>
</dbReference>
<evidence type="ECO:0008006" key="3">
    <source>
        <dbReference type="Google" id="ProtNLM"/>
    </source>
</evidence>
<organism evidence="1 2">
    <name type="scientific">Glomus cerebriforme</name>
    <dbReference type="NCBI Taxonomy" id="658196"/>
    <lineage>
        <taxon>Eukaryota</taxon>
        <taxon>Fungi</taxon>
        <taxon>Fungi incertae sedis</taxon>
        <taxon>Mucoromycota</taxon>
        <taxon>Glomeromycotina</taxon>
        <taxon>Glomeromycetes</taxon>
        <taxon>Glomerales</taxon>
        <taxon>Glomeraceae</taxon>
        <taxon>Glomus</taxon>
    </lineage>
</organism>
<dbReference type="OrthoDB" id="2338404at2759"/>
<dbReference type="Gene3D" id="1.25.40.10">
    <property type="entry name" value="Tetratricopeptide repeat domain"/>
    <property type="match status" value="3"/>
</dbReference>
<dbReference type="Proteomes" id="UP000265703">
    <property type="component" value="Unassembled WGS sequence"/>
</dbReference>
<dbReference type="SUPFAM" id="SSF81901">
    <property type="entry name" value="HCP-like"/>
    <property type="match status" value="3"/>
</dbReference>
<keyword evidence="2" id="KW-1185">Reference proteome</keyword>
<proteinExistence type="predicted"/>
<dbReference type="AlphaFoldDB" id="A0A397SRT9"/>
<dbReference type="InterPro" id="IPR006597">
    <property type="entry name" value="Sel1-like"/>
</dbReference>
<name>A0A397SRT9_9GLOM</name>
<gene>
    <name evidence="1" type="ORF">C1645_725633</name>
</gene>
<dbReference type="InterPro" id="IPR052945">
    <property type="entry name" value="Mitotic_Regulator"/>
</dbReference>
<dbReference type="SMART" id="SM00671">
    <property type="entry name" value="SEL1"/>
    <property type="match status" value="8"/>
</dbReference>
<dbReference type="Pfam" id="PF08238">
    <property type="entry name" value="Sel1"/>
    <property type="match status" value="8"/>
</dbReference>
<dbReference type="PANTHER" id="PTHR43628:SF1">
    <property type="entry name" value="CHITIN SYNTHASE REGULATORY FACTOR 2-RELATED"/>
    <property type="match status" value="1"/>
</dbReference>
<protein>
    <recommendedName>
        <fullName evidence="3">HCP-like protein</fullName>
    </recommendedName>
</protein>
<evidence type="ECO:0000313" key="1">
    <source>
        <dbReference type="EMBL" id="RIA88900.1"/>
    </source>
</evidence>
<evidence type="ECO:0000313" key="2">
    <source>
        <dbReference type="Proteomes" id="UP000265703"/>
    </source>
</evidence>
<feature type="non-terminal residue" evidence="1">
    <location>
        <position position="661"/>
    </location>
</feature>
<dbReference type="EMBL" id="QKYT01000241">
    <property type="protein sequence ID" value="RIA88900.1"/>
    <property type="molecule type" value="Genomic_DNA"/>
</dbReference>
<dbReference type="PANTHER" id="PTHR43628">
    <property type="entry name" value="ACTIVATOR OF C KINASE PROTEIN 1-RELATED"/>
    <property type="match status" value="1"/>
</dbReference>
<comment type="caution">
    <text evidence="1">The sequence shown here is derived from an EMBL/GenBank/DDBJ whole genome shotgun (WGS) entry which is preliminary data.</text>
</comment>